<gene>
    <name evidence="4" type="primary">gsiB</name>
    <name evidence="4" type="ORF">JS278_01488</name>
</gene>
<dbReference type="AlphaFoldDB" id="A0A344UTQ5"/>
<dbReference type="SUPFAM" id="SSF53850">
    <property type="entry name" value="Periplasmic binding protein-like II"/>
    <property type="match status" value="1"/>
</dbReference>
<dbReference type="PIRSF" id="PIRSF002741">
    <property type="entry name" value="MppA"/>
    <property type="match status" value="1"/>
</dbReference>
<dbReference type="RefSeq" id="WP_114044630.1">
    <property type="nucleotide sequence ID" value="NZ_CP025198.1"/>
</dbReference>
<evidence type="ECO:0000256" key="2">
    <source>
        <dbReference type="SAM" id="SignalP"/>
    </source>
</evidence>
<keyword evidence="1 2" id="KW-0732">Signal</keyword>
<dbReference type="GO" id="GO:0043190">
    <property type="term" value="C:ATP-binding cassette (ABC) transporter complex"/>
    <property type="evidence" value="ECO:0007669"/>
    <property type="project" value="InterPro"/>
</dbReference>
<sequence>MRAGLRAAAAACALVLALSGLAGCSQEGASDTVVLGATAAPPTLDLTTNNAAAIPQTLLYNVYETLLRVDDGGELRPLLARSWSQSADGLRYAFRLDDRARFASGARVDAAAVADSLNRMRSRPTIEVVRTQLAAVAAVSAQGEDTVVITLKQRDNFLLYNLSGVAGIIIDPARRSDLARHPAGSGPYRVTGFSPGESVDLEASATAWHERPQVPRVRFSYYADATSQTAALLSGDLDVITDLTTPQAVSRFSDPKRFTVTRGTTNGEVVLGLNNFTKALSDRRVREAINMAIDRKGLLDVVWNGQGTLIGSMVPPTDPWYTDLSKRWPYDPARARSLLAQAGHAHGLTLRLRVPTLPYATASTRVITDMLGRVGITVVTDELEFPARWLDVVYTRADYDMTVIAHVEPHDIVNWANPDYYWRYRNPTFTRLIAEAASGPAGQSTAKMRQAATILSDDAAGDFLYLMPKITVAKAGITGLQRNAASLSFDLTSLRRSSR</sequence>
<dbReference type="KEGG" id="acij:JS278_01488"/>
<dbReference type="PROSITE" id="PS51257">
    <property type="entry name" value="PROKAR_LIPOPROTEIN"/>
    <property type="match status" value="1"/>
</dbReference>
<dbReference type="Gene3D" id="3.10.105.10">
    <property type="entry name" value="Dipeptide-binding Protein, Domain 3"/>
    <property type="match status" value="1"/>
</dbReference>
<dbReference type="InterPro" id="IPR000914">
    <property type="entry name" value="SBP_5_dom"/>
</dbReference>
<dbReference type="EMBL" id="CP025198">
    <property type="protein sequence ID" value="AXE38653.1"/>
    <property type="molecule type" value="Genomic_DNA"/>
</dbReference>
<reference evidence="4 5" key="1">
    <citation type="submission" date="2017-12" db="EMBL/GenBank/DDBJ databases">
        <title>The whole genome sequence of the Acidipropionibacterium virtanenii sp. nov. type strain JS278.</title>
        <authorList>
            <person name="Laine P."/>
            <person name="Deptula P."/>
            <person name="Varmanen P."/>
            <person name="Auvinen P."/>
        </authorList>
    </citation>
    <scope>NUCLEOTIDE SEQUENCE [LARGE SCALE GENOMIC DNA]</scope>
    <source>
        <strain evidence="4 5">JS278</strain>
    </source>
</reference>
<dbReference type="GO" id="GO:1904680">
    <property type="term" value="F:peptide transmembrane transporter activity"/>
    <property type="evidence" value="ECO:0007669"/>
    <property type="project" value="TreeGrafter"/>
</dbReference>
<feature type="signal peptide" evidence="2">
    <location>
        <begin position="1"/>
        <end position="22"/>
    </location>
</feature>
<dbReference type="PANTHER" id="PTHR30290">
    <property type="entry name" value="PERIPLASMIC BINDING COMPONENT OF ABC TRANSPORTER"/>
    <property type="match status" value="1"/>
</dbReference>
<dbReference type="OrthoDB" id="9796817at2"/>
<feature type="domain" description="Solute-binding protein family 5" evidence="3">
    <location>
        <begin position="74"/>
        <end position="405"/>
    </location>
</feature>
<dbReference type="InterPro" id="IPR030678">
    <property type="entry name" value="Peptide/Ni-bd"/>
</dbReference>
<evidence type="ECO:0000259" key="3">
    <source>
        <dbReference type="Pfam" id="PF00496"/>
    </source>
</evidence>
<dbReference type="GO" id="GO:0042597">
    <property type="term" value="C:periplasmic space"/>
    <property type="evidence" value="ECO:0007669"/>
    <property type="project" value="UniProtKB-ARBA"/>
</dbReference>
<dbReference type="Gene3D" id="3.40.190.10">
    <property type="entry name" value="Periplasmic binding protein-like II"/>
    <property type="match status" value="1"/>
</dbReference>
<dbReference type="GO" id="GO:0015833">
    <property type="term" value="P:peptide transport"/>
    <property type="evidence" value="ECO:0007669"/>
    <property type="project" value="TreeGrafter"/>
</dbReference>
<dbReference type="InterPro" id="IPR039424">
    <property type="entry name" value="SBP_5"/>
</dbReference>
<dbReference type="Proteomes" id="UP000251995">
    <property type="component" value="Chromosome"/>
</dbReference>
<evidence type="ECO:0000313" key="4">
    <source>
        <dbReference type="EMBL" id="AXE38653.1"/>
    </source>
</evidence>
<evidence type="ECO:0000256" key="1">
    <source>
        <dbReference type="ARBA" id="ARBA00022729"/>
    </source>
</evidence>
<feature type="chain" id="PRO_5039246289" evidence="2">
    <location>
        <begin position="23"/>
        <end position="499"/>
    </location>
</feature>
<protein>
    <submittedName>
        <fullName evidence="4">Glutathione-binding protein GsiB</fullName>
    </submittedName>
</protein>
<evidence type="ECO:0000313" key="5">
    <source>
        <dbReference type="Proteomes" id="UP000251995"/>
    </source>
</evidence>
<name>A0A344UTQ5_9ACTN</name>
<dbReference type="PANTHER" id="PTHR30290:SF38">
    <property type="entry name" value="D,D-DIPEPTIDE-BINDING PERIPLASMIC PROTEIN DDPA-RELATED"/>
    <property type="match status" value="1"/>
</dbReference>
<dbReference type="CDD" id="cd08494">
    <property type="entry name" value="PBP2_NikA_DppA_OppA_like_6"/>
    <property type="match status" value="1"/>
</dbReference>
<accession>A0A344UTQ5</accession>
<keyword evidence="5" id="KW-1185">Reference proteome</keyword>
<organism evidence="4 5">
    <name type="scientific">Acidipropionibacterium virtanenii</name>
    <dbReference type="NCBI Taxonomy" id="2057246"/>
    <lineage>
        <taxon>Bacteria</taxon>
        <taxon>Bacillati</taxon>
        <taxon>Actinomycetota</taxon>
        <taxon>Actinomycetes</taxon>
        <taxon>Propionibacteriales</taxon>
        <taxon>Propionibacteriaceae</taxon>
        <taxon>Acidipropionibacterium</taxon>
    </lineage>
</organism>
<dbReference type="Pfam" id="PF00496">
    <property type="entry name" value="SBP_bac_5"/>
    <property type="match status" value="1"/>
</dbReference>
<proteinExistence type="predicted"/>